<feature type="compositionally biased region" description="Polar residues" evidence="1">
    <location>
        <begin position="1331"/>
        <end position="1344"/>
    </location>
</feature>
<feature type="region of interest" description="Disordered" evidence="1">
    <location>
        <begin position="834"/>
        <end position="860"/>
    </location>
</feature>
<evidence type="ECO:0000256" key="1">
    <source>
        <dbReference type="SAM" id="MobiDB-lite"/>
    </source>
</evidence>
<feature type="region of interest" description="Disordered" evidence="1">
    <location>
        <begin position="1065"/>
        <end position="1146"/>
    </location>
</feature>
<dbReference type="OrthoDB" id="751084at2759"/>
<feature type="region of interest" description="Disordered" evidence="1">
    <location>
        <begin position="664"/>
        <end position="738"/>
    </location>
</feature>
<name>A0A1I8PNJ1_STOCA</name>
<organism evidence="2 3">
    <name type="scientific">Stomoxys calcitrans</name>
    <name type="common">Stable fly</name>
    <name type="synonym">Conops calcitrans</name>
    <dbReference type="NCBI Taxonomy" id="35570"/>
    <lineage>
        <taxon>Eukaryota</taxon>
        <taxon>Metazoa</taxon>
        <taxon>Ecdysozoa</taxon>
        <taxon>Arthropoda</taxon>
        <taxon>Hexapoda</taxon>
        <taxon>Insecta</taxon>
        <taxon>Pterygota</taxon>
        <taxon>Neoptera</taxon>
        <taxon>Endopterygota</taxon>
        <taxon>Diptera</taxon>
        <taxon>Brachycera</taxon>
        <taxon>Muscomorpha</taxon>
        <taxon>Muscoidea</taxon>
        <taxon>Muscidae</taxon>
        <taxon>Stomoxys</taxon>
    </lineage>
</organism>
<accession>A0A1I8PNJ1</accession>
<protein>
    <recommendedName>
        <fullName evidence="4">FAM21/CAPZIP domain-containing protein</fullName>
    </recommendedName>
</protein>
<evidence type="ECO:0008006" key="4">
    <source>
        <dbReference type="Google" id="ProtNLM"/>
    </source>
</evidence>
<feature type="compositionally biased region" description="Polar residues" evidence="1">
    <location>
        <begin position="336"/>
        <end position="346"/>
    </location>
</feature>
<feature type="region of interest" description="Disordered" evidence="1">
    <location>
        <begin position="1421"/>
        <end position="1531"/>
    </location>
</feature>
<dbReference type="Proteomes" id="UP000095300">
    <property type="component" value="Unassembled WGS sequence"/>
</dbReference>
<dbReference type="KEGG" id="scac:106088430"/>
<keyword evidence="3" id="KW-1185">Reference proteome</keyword>
<feature type="compositionally biased region" description="Polar residues" evidence="1">
    <location>
        <begin position="1237"/>
        <end position="1260"/>
    </location>
</feature>
<sequence length="1531" mass="170021">MDTDINESLNLDTILKQATGWTFAGDFQLLQWMNKISQDLESRASNTSKNLAKLNNDVKYTLAKLDNVTNSLTAMSYGNQFVECRVQDDDEITMAHGHSGQSNGVNAEKSASKETIAKFIDNNLKLLRNWHEKYSLDIYDSDEDDDNANLEKTLIFQPVNPYNERPLPHIFGSKEWHANGHVGLSCEDKENCYSGDELSEEFSETSSSIEEEENESYETNSECTSNFSVGNDAINPAIVNTNVKNIVAPLSTESSSTHSSAISNEARNSDLLHTRLLNTPGRASIESSSNSSAANLTTSNLQARSGNDSMQVKPKITGNIPPYRDLFGEPPDDIESTPSSTISRNPINLFDDDDDDDYGVFNSISVNKKNDPVFVPSPLTNTENTGTGLENPEDENIKSTSNQKTSSSRTIKPALLEELEDRLFNVSSPVKPVANDEKNNGPPSSIKQKTRPNLFDEEDDDDDFLSAFVKTQKLRETEKSFEPHLSSFDSKAKAGETSNKAKAINENQENKSDKEKRTELAPKNMHRKGNENRSQQPTLNILSKVNLFDDEDDEDEYNLFAPKTQTAKVNKEGELVRNKNIIVEPNDDKSSKKDERDTLQSSRGVYKDLFEDDGNALEDKNKTRGSEKDAANSQTTIQPDISQIVPLPLQRNLFQSNEVADVKANPGETMPQEEKTNSPLSMPNRSVTKANIPLPSQRNLTNLFDDVENVPAKTETKTEEEKRTPKSYMPENTTHSTKFPLPLQRKSIEDAEQLENATKVSTRFVNKSEINSNLNEKSAQQDVTVCDEDETQYSIFSVDVNVSLQDKKEPANEDKILSVIPDVIRSNLEAKDNSVQAETLPEFDDTTNMPHDTLESSSSDKALASSKYDFNSSLIFDEPPDDDEFFENLGKSTQISNTKFSGFDLENDLYPEPDLPITPPTTTEKPAVDYTGLHIFSDVPPDDNNYEDSIPPKTDFTKHLNSVFYDDFNETLLAIDRNRDAQKDSVSAENMSQEALLESSKSKSLLNDPTEFSKGFIAGKTGSVKRPISKLQLPNLKINVQALLPSKPGKSVPYNAVQKQLDSNVVEQPSSIQNPKVNDTVRTPETEHILQNVNKNRVRAPANRRPSTRKARQENYRKSLLMEEQLSHNPANDVKPGNNTEENLQEKQEYKKSNVTFLATNATQNQTGHLDVNKSKFGANKNILPGKGNEEPIIGDKSRPIVESLISVEHDFLKSVSTNVASNLSQTKVSPRHDTPKTQIPDNTSNKSTFDQRQSDSLSLNKEIKINEDKNIKEFNSTTEKSRVITKSFDAFLSDESEDDDLFGNISSRAMPIQKPPLQTHSGGKIDTSKNDTPSLTSIGSSNKKLSKPETNLDELASKIIPNNPTAKPVADVRHPPQPKRNPNESIEKDKENSKTIFGNSSSESDDDLFANLGAITAKHTKMDVPKTMPLPKVPPKSQAVVNKKNSSLFSDDSDDDDFLKPSAKLLVPKKESKAQTHHTGSIFGDSDSDGDDLFKTKDKVKKTPPSIAAPTKQTTSKAAPMTDNPLADLL</sequence>
<proteinExistence type="predicted"/>
<feature type="compositionally biased region" description="Acidic residues" evidence="1">
    <location>
        <begin position="197"/>
        <end position="216"/>
    </location>
</feature>
<feature type="compositionally biased region" description="Polar residues" evidence="1">
    <location>
        <begin position="1065"/>
        <end position="1081"/>
    </location>
</feature>
<dbReference type="VEuPathDB" id="VectorBase:SCAU009675"/>
<feature type="region of interest" description="Disordered" evidence="1">
    <location>
        <begin position="1308"/>
        <end position="1406"/>
    </location>
</feature>
<feature type="region of interest" description="Disordered" evidence="1">
    <location>
        <begin position="370"/>
        <end position="410"/>
    </location>
</feature>
<feature type="compositionally biased region" description="Basic and acidic residues" evidence="1">
    <location>
        <begin position="1111"/>
        <end position="1121"/>
    </location>
</feature>
<feature type="region of interest" description="Disordered" evidence="1">
    <location>
        <begin position="476"/>
        <end position="540"/>
    </location>
</feature>
<feature type="compositionally biased region" description="Low complexity" evidence="1">
    <location>
        <begin position="287"/>
        <end position="301"/>
    </location>
</feature>
<feature type="region of interest" description="Disordered" evidence="1">
    <location>
        <begin position="195"/>
        <end position="223"/>
    </location>
</feature>
<feature type="compositionally biased region" description="Polar residues" evidence="1">
    <location>
        <begin position="398"/>
        <end position="410"/>
    </location>
</feature>
<feature type="compositionally biased region" description="Basic and acidic residues" evidence="1">
    <location>
        <begin position="508"/>
        <end position="520"/>
    </location>
</feature>
<evidence type="ECO:0000313" key="3">
    <source>
        <dbReference type="Proteomes" id="UP000095300"/>
    </source>
</evidence>
<feature type="compositionally biased region" description="Basic and acidic residues" evidence="1">
    <location>
        <begin position="617"/>
        <end position="630"/>
    </location>
</feature>
<evidence type="ECO:0000313" key="2">
    <source>
        <dbReference type="EnsemblMetazoa" id="SCAU009675-PA"/>
    </source>
</evidence>
<feature type="compositionally biased region" description="Basic and acidic residues" evidence="1">
    <location>
        <begin position="1382"/>
        <end position="1394"/>
    </location>
</feature>
<feature type="compositionally biased region" description="Basic and acidic residues" evidence="1">
    <location>
        <begin position="714"/>
        <end position="724"/>
    </location>
</feature>
<reference evidence="2" key="1">
    <citation type="submission" date="2020-05" db="UniProtKB">
        <authorList>
            <consortium name="EnsemblMetazoa"/>
        </authorList>
    </citation>
    <scope>IDENTIFICATION</scope>
    <source>
        <strain evidence="2">USDA</strain>
    </source>
</reference>
<dbReference type="EnsemblMetazoa" id="SCAU009675-RA">
    <property type="protein sequence ID" value="SCAU009675-PA"/>
    <property type="gene ID" value="SCAU009675"/>
</dbReference>
<feature type="compositionally biased region" description="Low complexity" evidence="1">
    <location>
        <begin position="378"/>
        <end position="390"/>
    </location>
</feature>
<feature type="region of interest" description="Disordered" evidence="1">
    <location>
        <begin position="282"/>
        <end position="355"/>
    </location>
</feature>
<feature type="compositionally biased region" description="Basic and acidic residues" evidence="1">
    <location>
        <begin position="586"/>
        <end position="598"/>
    </location>
</feature>
<feature type="region of interest" description="Disordered" evidence="1">
    <location>
        <begin position="580"/>
        <end position="639"/>
    </location>
</feature>
<gene>
    <name evidence="2" type="primary">106088430</name>
</gene>
<feature type="region of interest" description="Disordered" evidence="1">
    <location>
        <begin position="1224"/>
        <end position="1262"/>
    </location>
</feature>
<dbReference type="STRING" id="35570.A0A1I8PNJ1"/>
<feature type="region of interest" description="Disordered" evidence="1">
    <location>
        <begin position="427"/>
        <end position="460"/>
    </location>
</feature>
<feature type="compositionally biased region" description="Polar residues" evidence="1">
    <location>
        <begin position="677"/>
        <end position="702"/>
    </location>
</feature>